<dbReference type="KEGG" id="tpi:TREPR_0019"/>
<feature type="transmembrane region" description="Helical" evidence="6">
    <location>
        <begin position="173"/>
        <end position="192"/>
    </location>
</feature>
<feature type="transmembrane region" description="Helical" evidence="6">
    <location>
        <begin position="91"/>
        <end position="110"/>
    </location>
</feature>
<dbReference type="OrthoDB" id="9803632at2"/>
<name>F5YNY5_TREPZ</name>
<evidence type="ECO:0000256" key="4">
    <source>
        <dbReference type="ARBA" id="ARBA00022989"/>
    </source>
</evidence>
<feature type="transmembrane region" description="Helical" evidence="6">
    <location>
        <begin position="222"/>
        <end position="243"/>
    </location>
</feature>
<evidence type="ECO:0000313" key="8">
    <source>
        <dbReference type="Proteomes" id="UP000009223"/>
    </source>
</evidence>
<feature type="transmembrane region" description="Helical" evidence="6">
    <location>
        <begin position="249"/>
        <end position="268"/>
    </location>
</feature>
<gene>
    <name evidence="7" type="ordered locus">TREPR_0019</name>
</gene>
<sequence>MKIYPFVREKYSIIKMYLKCARFDHWVKQIFIFPGIIFALLLIDSSVINTRSIIFGFFATCLIASANYIINEWLDAKFDKYHPTKKNRPVVSLKLKSGYIIFEYIIFSIFGLFLAWIVNGFVFIFVLALFIMGIIYNVQPLRSKDIQYIDVLSESINNALRFLIGWFTVTSVYWPPVSIVFGYWMGGAFLMATKRFAEYRMIANKEQAGLYRKSFKYYSEKTLLISAFLYALLSVFFCGIFMIKYRIELLIAVPFLCGLFCIYLNICYKFDSSAQKPEKLFKEKGLMAYILFFIVLLLILLFVPLPFLQYFLETSFITS</sequence>
<evidence type="ECO:0000256" key="2">
    <source>
        <dbReference type="ARBA" id="ARBA00022475"/>
    </source>
</evidence>
<organism evidence="7 8">
    <name type="scientific">Treponema primitia (strain ATCC BAA-887 / DSM 12427 / ZAS-2)</name>
    <dbReference type="NCBI Taxonomy" id="545694"/>
    <lineage>
        <taxon>Bacteria</taxon>
        <taxon>Pseudomonadati</taxon>
        <taxon>Spirochaetota</taxon>
        <taxon>Spirochaetia</taxon>
        <taxon>Spirochaetales</taxon>
        <taxon>Treponemataceae</taxon>
        <taxon>Treponema</taxon>
    </lineage>
</organism>
<reference evidence="8" key="1">
    <citation type="submission" date="2009-12" db="EMBL/GenBank/DDBJ databases">
        <title>Complete sequence of Treponema primitia strain ZAS-2.</title>
        <authorList>
            <person name="Tetu S.G."/>
            <person name="Matson E."/>
            <person name="Ren Q."/>
            <person name="Seshadri R."/>
            <person name="Elbourne L."/>
            <person name="Hassan K.A."/>
            <person name="Durkin A."/>
            <person name="Radune D."/>
            <person name="Mohamoud Y."/>
            <person name="Shay R."/>
            <person name="Jin S."/>
            <person name="Zhang X."/>
            <person name="Lucey K."/>
            <person name="Ballor N.R."/>
            <person name="Ottesen E."/>
            <person name="Rosenthal R."/>
            <person name="Allen A."/>
            <person name="Leadbetter J.R."/>
            <person name="Paulsen I.T."/>
        </authorList>
    </citation>
    <scope>NUCLEOTIDE SEQUENCE [LARGE SCALE GENOMIC DNA]</scope>
    <source>
        <strain evidence="8">ATCC BAA-887 / DSM 12427 / ZAS-2</strain>
    </source>
</reference>
<dbReference type="GO" id="GO:0016020">
    <property type="term" value="C:membrane"/>
    <property type="evidence" value="ECO:0007669"/>
    <property type="project" value="UniProtKB-SubCell"/>
</dbReference>
<dbReference type="Proteomes" id="UP000009223">
    <property type="component" value="Chromosome"/>
</dbReference>
<accession>F5YNY5</accession>
<evidence type="ECO:0000256" key="1">
    <source>
        <dbReference type="ARBA" id="ARBA00004141"/>
    </source>
</evidence>
<keyword evidence="4 6" id="KW-1133">Transmembrane helix</keyword>
<dbReference type="EMBL" id="CP001843">
    <property type="protein sequence ID" value="AEF86766.1"/>
    <property type="molecule type" value="Genomic_DNA"/>
</dbReference>
<dbReference type="Pfam" id="PF01040">
    <property type="entry name" value="UbiA"/>
    <property type="match status" value="1"/>
</dbReference>
<keyword evidence="7" id="KW-0808">Transferase</keyword>
<dbReference type="GO" id="GO:0016765">
    <property type="term" value="F:transferase activity, transferring alkyl or aryl (other than methyl) groups"/>
    <property type="evidence" value="ECO:0007669"/>
    <property type="project" value="InterPro"/>
</dbReference>
<evidence type="ECO:0000313" key="7">
    <source>
        <dbReference type="EMBL" id="AEF86766.1"/>
    </source>
</evidence>
<comment type="subcellular location">
    <subcellularLocation>
        <location evidence="1">Membrane</location>
        <topology evidence="1">Multi-pass membrane protein</topology>
    </subcellularLocation>
</comment>
<evidence type="ECO:0000256" key="3">
    <source>
        <dbReference type="ARBA" id="ARBA00022692"/>
    </source>
</evidence>
<dbReference type="STRING" id="545694.TREPR_0019"/>
<dbReference type="AlphaFoldDB" id="F5YNY5"/>
<dbReference type="Gene3D" id="1.10.357.140">
    <property type="entry name" value="UbiA prenyltransferase"/>
    <property type="match status" value="1"/>
</dbReference>
<keyword evidence="3 6" id="KW-0812">Transmembrane</keyword>
<keyword evidence="5 6" id="KW-0472">Membrane</keyword>
<proteinExistence type="predicted"/>
<keyword evidence="2" id="KW-1003">Cell membrane</keyword>
<dbReference type="CDD" id="cd13963">
    <property type="entry name" value="PT_UbiA_2"/>
    <property type="match status" value="1"/>
</dbReference>
<protein>
    <submittedName>
        <fullName evidence="7">Prenyltransferase, UbiA family</fullName>
    </submittedName>
</protein>
<dbReference type="RefSeq" id="WP_015706431.1">
    <property type="nucleotide sequence ID" value="NC_015578.1"/>
</dbReference>
<dbReference type="HOGENOM" id="CLU_905315_0_0_12"/>
<reference evidence="7 8" key="2">
    <citation type="journal article" date="2011" name="ISME J.">
        <title>RNA-seq reveals cooperative metabolic interactions between two termite-gut spirochete species in co-culture.</title>
        <authorList>
            <person name="Rosenthal A.Z."/>
            <person name="Matson E.G."/>
            <person name="Eldar A."/>
            <person name="Leadbetter J.R."/>
        </authorList>
    </citation>
    <scope>NUCLEOTIDE SEQUENCE [LARGE SCALE GENOMIC DNA]</scope>
    <source>
        <strain evidence="8">ATCC BAA-887 / DSM 12427 / ZAS-2</strain>
    </source>
</reference>
<feature type="transmembrane region" description="Helical" evidence="6">
    <location>
        <begin position="26"/>
        <end position="47"/>
    </location>
</feature>
<feature type="transmembrane region" description="Helical" evidence="6">
    <location>
        <begin position="116"/>
        <end position="136"/>
    </location>
</feature>
<evidence type="ECO:0000256" key="6">
    <source>
        <dbReference type="SAM" id="Phobius"/>
    </source>
</evidence>
<dbReference type="InterPro" id="IPR044878">
    <property type="entry name" value="UbiA_sf"/>
</dbReference>
<dbReference type="eggNOG" id="COG0382">
    <property type="taxonomic scope" value="Bacteria"/>
</dbReference>
<keyword evidence="8" id="KW-1185">Reference proteome</keyword>
<evidence type="ECO:0000256" key="5">
    <source>
        <dbReference type="ARBA" id="ARBA00023136"/>
    </source>
</evidence>
<feature type="transmembrane region" description="Helical" evidence="6">
    <location>
        <begin position="53"/>
        <end position="70"/>
    </location>
</feature>
<feature type="transmembrane region" description="Helical" evidence="6">
    <location>
        <begin position="289"/>
        <end position="312"/>
    </location>
</feature>
<dbReference type="InterPro" id="IPR000537">
    <property type="entry name" value="UbiA_prenyltransferase"/>
</dbReference>